<evidence type="ECO:0000313" key="6">
    <source>
        <dbReference type="WBParaSite" id="PEQ_0000669501-mRNA-1"/>
    </source>
</evidence>
<name>A0A914RXE6_PAREQ</name>
<keyword evidence="2" id="KW-0808">Transferase</keyword>
<evidence type="ECO:0000313" key="5">
    <source>
        <dbReference type="Proteomes" id="UP000887564"/>
    </source>
</evidence>
<dbReference type="InterPro" id="IPR029063">
    <property type="entry name" value="SAM-dependent_MTases_sf"/>
</dbReference>
<dbReference type="WBParaSite" id="PEQ_0000669501-mRNA-1">
    <property type="protein sequence ID" value="PEQ_0000669501-mRNA-1"/>
    <property type="gene ID" value="PEQ_0000669501"/>
</dbReference>
<keyword evidence="5" id="KW-1185">Reference proteome</keyword>
<keyword evidence="1" id="KW-0489">Methyltransferase</keyword>
<dbReference type="AlphaFoldDB" id="A0A914RXE6"/>
<dbReference type="Proteomes" id="UP000887564">
    <property type="component" value="Unplaced"/>
</dbReference>
<evidence type="ECO:0000256" key="1">
    <source>
        <dbReference type="ARBA" id="ARBA00022603"/>
    </source>
</evidence>
<accession>A0A914RXE6</accession>
<dbReference type="Pfam" id="PF03291">
    <property type="entry name" value="mRNA_G-N7_MeTrfase"/>
    <property type="match status" value="1"/>
</dbReference>
<dbReference type="Gene3D" id="3.40.50.150">
    <property type="entry name" value="Vaccinia Virus protein VP39"/>
    <property type="match status" value="1"/>
</dbReference>
<feature type="domain" description="MRNA cap 0 methyltransferase" evidence="4">
    <location>
        <begin position="15"/>
        <end position="54"/>
    </location>
</feature>
<evidence type="ECO:0000259" key="4">
    <source>
        <dbReference type="Pfam" id="PF03291"/>
    </source>
</evidence>
<comment type="catalytic activity">
    <reaction evidence="3">
        <text>a 5'-end (5'-triphosphoguanosine)-ribonucleoside in mRNA + S-adenosyl-L-methionine = a 5'-end (N(7)-methyl 5'-triphosphoguanosine)-ribonucleoside in mRNA + S-adenosyl-L-homocysteine</text>
        <dbReference type="Rhea" id="RHEA:67008"/>
        <dbReference type="Rhea" id="RHEA-COMP:17166"/>
        <dbReference type="Rhea" id="RHEA-COMP:17167"/>
        <dbReference type="ChEBI" id="CHEBI:57856"/>
        <dbReference type="ChEBI" id="CHEBI:59789"/>
        <dbReference type="ChEBI" id="CHEBI:156461"/>
        <dbReference type="ChEBI" id="CHEBI:167617"/>
        <dbReference type="EC" id="2.1.1.56"/>
    </reaction>
</comment>
<protein>
    <submittedName>
        <fullName evidence="6">mRNA cap 0 methyltransferase domain-containing protein</fullName>
    </submittedName>
</protein>
<evidence type="ECO:0000256" key="2">
    <source>
        <dbReference type="ARBA" id="ARBA00022679"/>
    </source>
</evidence>
<proteinExistence type="predicted"/>
<dbReference type="GO" id="GO:0004482">
    <property type="term" value="F:mRNA 5'-cap (guanine-N7-)-methyltransferase activity"/>
    <property type="evidence" value="ECO:0007669"/>
    <property type="project" value="UniProtKB-EC"/>
</dbReference>
<organism evidence="5 6">
    <name type="scientific">Parascaris equorum</name>
    <name type="common">Equine roundworm</name>
    <dbReference type="NCBI Taxonomy" id="6256"/>
    <lineage>
        <taxon>Eukaryota</taxon>
        <taxon>Metazoa</taxon>
        <taxon>Ecdysozoa</taxon>
        <taxon>Nematoda</taxon>
        <taxon>Chromadorea</taxon>
        <taxon>Rhabditida</taxon>
        <taxon>Spirurina</taxon>
        <taxon>Ascaridomorpha</taxon>
        <taxon>Ascaridoidea</taxon>
        <taxon>Ascarididae</taxon>
        <taxon>Parascaris</taxon>
    </lineage>
</organism>
<reference evidence="6" key="1">
    <citation type="submission" date="2022-11" db="UniProtKB">
        <authorList>
            <consortium name="WormBaseParasite"/>
        </authorList>
    </citation>
    <scope>IDENTIFICATION</scope>
</reference>
<evidence type="ECO:0000256" key="3">
    <source>
        <dbReference type="ARBA" id="ARBA00044712"/>
    </source>
</evidence>
<dbReference type="SUPFAM" id="SSF53335">
    <property type="entry name" value="S-adenosyl-L-methionine-dependent methyltransferases"/>
    <property type="match status" value="1"/>
</dbReference>
<dbReference type="InterPro" id="IPR004971">
    <property type="entry name" value="mRNA_G-N7_MeTrfase_dom"/>
</dbReference>
<sequence>MLDIRINVFRGCPRATVLDLCCGKGGDLLKWRIGNVAHLVATDYACHRATNCLKFCDIFGKFYDEEEVFSPQKTHRNCKTLEVLIMEVLLQTAKC</sequence>